<dbReference type="SUPFAM" id="SSF110857">
    <property type="entry name" value="Gamma-glutamyl cyclotransferase-like"/>
    <property type="match status" value="1"/>
</dbReference>
<keyword evidence="2" id="KW-0456">Lyase</keyword>
<keyword evidence="3" id="KW-0808">Transferase</keyword>
<dbReference type="InterPro" id="IPR006840">
    <property type="entry name" value="ChaC"/>
</dbReference>
<dbReference type="InterPro" id="IPR013024">
    <property type="entry name" value="GGCT-like"/>
</dbReference>
<protein>
    <recommendedName>
        <fullName evidence="1">glutathione-specific gamma-glutamylcyclotransferase</fullName>
        <ecNumber evidence="1">4.3.2.7</ecNumber>
    </recommendedName>
</protein>
<dbReference type="PANTHER" id="PTHR12192:SF2">
    <property type="entry name" value="GLUTATHIONE-SPECIFIC GAMMA-GLUTAMYLCYCLOTRANSFERASE 2"/>
    <property type="match status" value="1"/>
</dbReference>
<dbReference type="OrthoDB" id="9795692at2"/>
<sequence length="202" mass="22536">MLPPGYMQFLTPEEREASLQAALSAAPDGDIWLFGYGSLMWNPAIRHLGHQVGLVRGWHRQFCLWTPIGRGTPECPGLVLGLESGGSCRGLSFRIGRAEAEEELRLVWRREMLSGAYRPRWVTVETADGPHRALTFVINRDNPRYTGRLPESETVTVLGSAAGHLGSSRDYLLQALQALESFGIEDRRMRRLARLVALIPEA</sequence>
<evidence type="ECO:0000313" key="4">
    <source>
        <dbReference type="Proteomes" id="UP000245461"/>
    </source>
</evidence>
<dbReference type="Proteomes" id="UP000245461">
    <property type="component" value="Unassembled WGS sequence"/>
</dbReference>
<comment type="caution">
    <text evidence="3">The sequence shown here is derived from an EMBL/GenBank/DDBJ whole genome shotgun (WGS) entry which is preliminary data.</text>
</comment>
<keyword evidence="4" id="KW-1185">Reference proteome</keyword>
<evidence type="ECO:0000256" key="2">
    <source>
        <dbReference type="ARBA" id="ARBA00023239"/>
    </source>
</evidence>
<name>A0A317EIY6_9PROT</name>
<dbReference type="GO" id="GO:0061928">
    <property type="term" value="F:glutathione specific gamma-glutamylcyclotransferase activity"/>
    <property type="evidence" value="ECO:0007669"/>
    <property type="project" value="UniProtKB-EC"/>
</dbReference>
<dbReference type="GO" id="GO:0016740">
    <property type="term" value="F:transferase activity"/>
    <property type="evidence" value="ECO:0007669"/>
    <property type="project" value="UniProtKB-KW"/>
</dbReference>
<dbReference type="CDD" id="cd06661">
    <property type="entry name" value="GGCT_like"/>
    <property type="match status" value="1"/>
</dbReference>
<dbReference type="GO" id="GO:0005737">
    <property type="term" value="C:cytoplasm"/>
    <property type="evidence" value="ECO:0007669"/>
    <property type="project" value="TreeGrafter"/>
</dbReference>
<dbReference type="AlphaFoldDB" id="A0A317EIY6"/>
<gene>
    <name evidence="3" type="ORF">DKG74_01280</name>
</gene>
<dbReference type="EC" id="4.3.2.7" evidence="1"/>
<evidence type="ECO:0000256" key="1">
    <source>
        <dbReference type="ARBA" id="ARBA00012344"/>
    </source>
</evidence>
<proteinExistence type="predicted"/>
<dbReference type="Gene3D" id="3.10.490.10">
    <property type="entry name" value="Gamma-glutamyl cyclotransferase-like"/>
    <property type="match status" value="1"/>
</dbReference>
<dbReference type="GO" id="GO:0006751">
    <property type="term" value="P:glutathione catabolic process"/>
    <property type="evidence" value="ECO:0007669"/>
    <property type="project" value="InterPro"/>
</dbReference>
<accession>A0A317EIY6</accession>
<dbReference type="InterPro" id="IPR036568">
    <property type="entry name" value="GGCT-like_sf"/>
</dbReference>
<evidence type="ECO:0000313" key="3">
    <source>
        <dbReference type="EMBL" id="PWR26030.1"/>
    </source>
</evidence>
<organism evidence="3 4">
    <name type="scientific">Zavarzinia aquatilis</name>
    <dbReference type="NCBI Taxonomy" id="2211142"/>
    <lineage>
        <taxon>Bacteria</taxon>
        <taxon>Pseudomonadati</taxon>
        <taxon>Pseudomonadota</taxon>
        <taxon>Alphaproteobacteria</taxon>
        <taxon>Rhodospirillales</taxon>
        <taxon>Zavarziniaceae</taxon>
        <taxon>Zavarzinia</taxon>
    </lineage>
</organism>
<dbReference type="PANTHER" id="PTHR12192">
    <property type="entry name" value="CATION TRANSPORT PROTEIN CHAC-RELATED"/>
    <property type="match status" value="1"/>
</dbReference>
<dbReference type="EMBL" id="QGLE01000001">
    <property type="protein sequence ID" value="PWR26030.1"/>
    <property type="molecule type" value="Genomic_DNA"/>
</dbReference>
<reference evidence="3 4" key="1">
    <citation type="submission" date="2018-05" db="EMBL/GenBank/DDBJ databases">
        <title>Zavarzinia sp. HR-AS.</title>
        <authorList>
            <person name="Lee Y."/>
            <person name="Jeon C.O."/>
        </authorList>
    </citation>
    <scope>NUCLEOTIDE SEQUENCE [LARGE SCALE GENOMIC DNA]</scope>
    <source>
        <strain evidence="3 4">HR-AS</strain>
    </source>
</reference>
<dbReference type="Pfam" id="PF04752">
    <property type="entry name" value="ChaC"/>
    <property type="match status" value="1"/>
</dbReference>